<dbReference type="Proteomes" id="UP000258927">
    <property type="component" value="Chromosome"/>
</dbReference>
<dbReference type="SUPFAM" id="SSF50494">
    <property type="entry name" value="Trypsin-like serine proteases"/>
    <property type="match status" value="1"/>
</dbReference>
<keyword evidence="7" id="KW-0720">Serine protease</keyword>
<feature type="domain" description="PDZ" evidence="11">
    <location>
        <begin position="257"/>
        <end position="354"/>
    </location>
</feature>
<accession>A0A2R4MEE4</accession>
<feature type="chain" id="PRO_5039509672" evidence="10">
    <location>
        <begin position="26"/>
        <end position="472"/>
    </location>
</feature>
<comment type="subcellular location">
    <subcellularLocation>
        <location evidence="1">Periplasm</location>
    </subcellularLocation>
</comment>
<evidence type="ECO:0000256" key="4">
    <source>
        <dbReference type="ARBA" id="ARBA00022737"/>
    </source>
</evidence>
<dbReference type="PANTHER" id="PTHR43343:SF3">
    <property type="entry name" value="PROTEASE DO-LIKE 8, CHLOROPLASTIC"/>
    <property type="match status" value="1"/>
</dbReference>
<dbReference type="InterPro" id="IPR041489">
    <property type="entry name" value="PDZ_6"/>
</dbReference>
<proteinExistence type="predicted"/>
<keyword evidence="5" id="KW-0574">Periplasm</keyword>
<keyword evidence="3 10" id="KW-0732">Signal</keyword>
<dbReference type="InterPro" id="IPR051201">
    <property type="entry name" value="Chloro_Bact_Ser_Proteases"/>
</dbReference>
<dbReference type="GO" id="GO:0042597">
    <property type="term" value="C:periplasmic space"/>
    <property type="evidence" value="ECO:0007669"/>
    <property type="project" value="UniProtKB-SubCell"/>
</dbReference>
<dbReference type="InterPro" id="IPR011782">
    <property type="entry name" value="Pept_S1C_Do"/>
</dbReference>
<dbReference type="GO" id="GO:0006508">
    <property type="term" value="P:proteolysis"/>
    <property type="evidence" value="ECO:0007669"/>
    <property type="project" value="UniProtKB-KW"/>
</dbReference>
<dbReference type="PANTHER" id="PTHR43343">
    <property type="entry name" value="PEPTIDASE S12"/>
    <property type="match status" value="1"/>
</dbReference>
<dbReference type="Gene3D" id="2.40.10.120">
    <property type="match status" value="1"/>
</dbReference>
<keyword evidence="4" id="KW-0677">Repeat</keyword>
<dbReference type="PRINTS" id="PR00834">
    <property type="entry name" value="PROTEASES2C"/>
</dbReference>
<dbReference type="Pfam" id="PF13180">
    <property type="entry name" value="PDZ_2"/>
    <property type="match status" value="1"/>
</dbReference>
<dbReference type="InterPro" id="IPR001478">
    <property type="entry name" value="PDZ"/>
</dbReference>
<dbReference type="NCBIfam" id="TIGR02037">
    <property type="entry name" value="degP_htrA_DO"/>
    <property type="match status" value="1"/>
</dbReference>
<dbReference type="EMBL" id="CP021330">
    <property type="protein sequence ID" value="AVX04411.1"/>
    <property type="molecule type" value="Genomic_DNA"/>
</dbReference>
<sequence>MRSKLHIRAIATMFAFIGVLAPALAQNAREVPLDRAQVRLSFAPVVQKASTSVVNVYATKMTVQRDSMFDDPFFRRFFGEDSPFFERRPRKSQSLGSGVVVQSDGMILTNFHVVDGADDIRVGFADGREYHTEMMLADKKTDLAVLRIKDANGEKFPALEFADSDELLVGDLVLAIGNPFGVGQTVTSGIVSALARTGVGVSDYQFFIQTDAAINPGNSGGALVDMNGRLVGINTAIFSRSGGSNGIGFAIPASMAQFILTAAQNGGELVRPWLGARLQEVTGDIARSIGLPRKRGALVSEIYPNGPADDAGLKSGDVILMLDDRMVEDPEAFDFRLSTKPVGGEANLLVLRNGRDIELRLALKPVDKDAEIRQITVKGNSRFTGATMVQLNGYYRDELDLASSIEGVLVLQVQRGSPAQRMGLRPGDVIRALNGEQNLTLDRFQELVGEGARGWRLTIQRGNRVINSFISG</sequence>
<dbReference type="SUPFAM" id="SSF50156">
    <property type="entry name" value="PDZ domain-like"/>
    <property type="match status" value="2"/>
</dbReference>
<dbReference type="AlphaFoldDB" id="A0A2R4MEE4"/>
<feature type="binding site" evidence="9">
    <location>
        <position position="112"/>
    </location>
    <ligand>
        <name>substrate</name>
    </ligand>
</feature>
<dbReference type="InterPro" id="IPR009003">
    <property type="entry name" value="Peptidase_S1_PA"/>
</dbReference>
<organism evidence="12 13">
    <name type="scientific">Maritalea myrionectae</name>
    <dbReference type="NCBI Taxonomy" id="454601"/>
    <lineage>
        <taxon>Bacteria</taxon>
        <taxon>Pseudomonadati</taxon>
        <taxon>Pseudomonadota</taxon>
        <taxon>Alphaproteobacteria</taxon>
        <taxon>Hyphomicrobiales</taxon>
        <taxon>Devosiaceae</taxon>
        <taxon>Maritalea</taxon>
    </lineage>
</organism>
<evidence type="ECO:0000256" key="8">
    <source>
        <dbReference type="PIRSR" id="PIRSR611782-1"/>
    </source>
</evidence>
<gene>
    <name evidence="12" type="ORF">MXMO3_01886</name>
</gene>
<evidence type="ECO:0000256" key="1">
    <source>
        <dbReference type="ARBA" id="ARBA00004418"/>
    </source>
</evidence>
<dbReference type="InterPro" id="IPR001940">
    <property type="entry name" value="Peptidase_S1C"/>
</dbReference>
<feature type="active site" description="Charge relay system" evidence="8">
    <location>
        <position position="219"/>
    </location>
</feature>
<keyword evidence="13" id="KW-1185">Reference proteome</keyword>
<evidence type="ECO:0000256" key="2">
    <source>
        <dbReference type="ARBA" id="ARBA00022670"/>
    </source>
</evidence>
<evidence type="ECO:0000256" key="10">
    <source>
        <dbReference type="SAM" id="SignalP"/>
    </source>
</evidence>
<dbReference type="InterPro" id="IPR036034">
    <property type="entry name" value="PDZ_sf"/>
</dbReference>
<dbReference type="KEGG" id="mmyr:MXMO3_01886"/>
<feature type="domain" description="PDZ" evidence="11">
    <location>
        <begin position="388"/>
        <end position="463"/>
    </location>
</feature>
<feature type="active site" description="Charge relay system" evidence="8">
    <location>
        <position position="142"/>
    </location>
</feature>
<evidence type="ECO:0000313" key="12">
    <source>
        <dbReference type="EMBL" id="AVX04411.1"/>
    </source>
</evidence>
<keyword evidence="2" id="KW-0645">Protease</keyword>
<evidence type="ECO:0000256" key="7">
    <source>
        <dbReference type="ARBA" id="ARBA00022825"/>
    </source>
</evidence>
<dbReference type="GO" id="GO:0004252">
    <property type="term" value="F:serine-type endopeptidase activity"/>
    <property type="evidence" value="ECO:0007669"/>
    <property type="project" value="InterPro"/>
</dbReference>
<evidence type="ECO:0000256" key="6">
    <source>
        <dbReference type="ARBA" id="ARBA00022801"/>
    </source>
</evidence>
<dbReference type="PROSITE" id="PS50106">
    <property type="entry name" value="PDZ"/>
    <property type="match status" value="2"/>
</dbReference>
<dbReference type="Gene3D" id="2.30.42.10">
    <property type="match status" value="2"/>
</dbReference>
<evidence type="ECO:0000313" key="13">
    <source>
        <dbReference type="Proteomes" id="UP000258927"/>
    </source>
</evidence>
<feature type="signal peptide" evidence="10">
    <location>
        <begin position="1"/>
        <end position="25"/>
    </location>
</feature>
<keyword evidence="6" id="KW-0378">Hydrolase</keyword>
<dbReference type="Pfam" id="PF13365">
    <property type="entry name" value="Trypsin_2"/>
    <property type="match status" value="1"/>
</dbReference>
<protein>
    <submittedName>
        <fullName evidence="12">Peptidase Do</fullName>
    </submittedName>
</protein>
<reference evidence="12 13" key="1">
    <citation type="submission" date="2017-05" db="EMBL/GenBank/DDBJ databases">
        <title>Genome Analysis of Maritalea myrionectae HL2708#5.</title>
        <authorList>
            <consortium name="Cotde Inc.-PKNU"/>
            <person name="Jang D."/>
            <person name="Oh H.-M."/>
        </authorList>
    </citation>
    <scope>NUCLEOTIDE SEQUENCE [LARGE SCALE GENOMIC DNA]</scope>
    <source>
        <strain evidence="12 13">HL2708#5</strain>
    </source>
</reference>
<feature type="binding site" evidence="9">
    <location>
        <position position="142"/>
    </location>
    <ligand>
        <name>substrate</name>
    </ligand>
</feature>
<dbReference type="Pfam" id="PF17820">
    <property type="entry name" value="PDZ_6"/>
    <property type="match status" value="1"/>
</dbReference>
<dbReference type="SMART" id="SM00228">
    <property type="entry name" value="PDZ"/>
    <property type="match status" value="2"/>
</dbReference>
<evidence type="ECO:0000256" key="5">
    <source>
        <dbReference type="ARBA" id="ARBA00022764"/>
    </source>
</evidence>
<feature type="active site" description="Charge relay system" evidence="8">
    <location>
        <position position="112"/>
    </location>
</feature>
<name>A0A2R4MEE4_9HYPH</name>
<evidence type="ECO:0000256" key="3">
    <source>
        <dbReference type="ARBA" id="ARBA00022729"/>
    </source>
</evidence>
<evidence type="ECO:0000256" key="9">
    <source>
        <dbReference type="PIRSR" id="PIRSR611782-2"/>
    </source>
</evidence>
<evidence type="ECO:0000259" key="11">
    <source>
        <dbReference type="PROSITE" id="PS50106"/>
    </source>
</evidence>
<dbReference type="STRING" id="1122213.GCA_000423365_02187"/>
<feature type="binding site" evidence="9">
    <location>
        <begin position="217"/>
        <end position="219"/>
    </location>
    <ligand>
        <name>substrate</name>
    </ligand>
</feature>